<dbReference type="EMBL" id="AM849034">
    <property type="protein sequence ID" value="CAQ01185.1"/>
    <property type="molecule type" value="Genomic_DNA"/>
</dbReference>
<organism evidence="1 2">
    <name type="scientific">Clavibacter sepedonicus</name>
    <name type="common">Clavibacter michiganensis subsp. sepedonicus</name>
    <dbReference type="NCBI Taxonomy" id="31964"/>
    <lineage>
        <taxon>Bacteria</taxon>
        <taxon>Bacillati</taxon>
        <taxon>Actinomycetota</taxon>
        <taxon>Actinomycetes</taxon>
        <taxon>Micrococcales</taxon>
        <taxon>Microbacteriaceae</taxon>
        <taxon>Clavibacter</taxon>
    </lineage>
</organism>
<accession>B0RGC9</accession>
<reference evidence="1 2" key="1">
    <citation type="journal article" date="2008" name="J. Bacteriol.">
        <title>Genome of the actinomycete plant pathogen Clavibacter michiganensis subsp. sepedonicus suggests recent niche adaptation.</title>
        <authorList>
            <person name="Bentley S.D."/>
            <person name="Corton C."/>
            <person name="Brown S.E."/>
            <person name="Barron A."/>
            <person name="Clark L."/>
            <person name="Doggett J."/>
            <person name="Harris B."/>
            <person name="Ormond D."/>
            <person name="Quail M.A."/>
            <person name="May G."/>
            <person name="Francis D."/>
            <person name="Knudson D."/>
            <person name="Parkhill J."/>
            <person name="Ishimaru C.A."/>
        </authorList>
    </citation>
    <scope>NUCLEOTIDE SEQUENCE [LARGE SCALE GENOMIC DNA]</scope>
    <source>
        <strain evidence="2">ATCC 33113 / DSM 20744 / JCM 9667 / LMG 2889 / ICMP 2535 / C-1</strain>
    </source>
</reference>
<evidence type="ECO:0000313" key="1">
    <source>
        <dbReference type="EMBL" id="CAQ01185.1"/>
    </source>
</evidence>
<dbReference type="eggNOG" id="ENOG50309XH">
    <property type="taxonomic scope" value="Bacteria"/>
</dbReference>
<name>B0RGC9_CLASE</name>
<gene>
    <name evidence="1" type="ordered locus">CMS1071</name>
</gene>
<protein>
    <recommendedName>
        <fullName evidence="3">ESX-1 secretion-associated protein</fullName>
    </recommendedName>
</protein>
<dbReference type="KEGG" id="cms:CMS1071"/>
<dbReference type="STRING" id="31964.CMS1071"/>
<proteinExistence type="predicted"/>
<dbReference type="AlphaFoldDB" id="B0RGC9"/>
<evidence type="ECO:0000313" key="2">
    <source>
        <dbReference type="Proteomes" id="UP000001318"/>
    </source>
</evidence>
<sequence>MTSYSIDPQGVRDVLTAVQKASDDLTTAVGGVSGAHDDVTSGAATCTAVPASLAAFLDAQSAAVTDVTNRISACLFGAATATTDYVQADETMASDVTQAQTAAVDAASNGDFSWFTSRAGGR</sequence>
<keyword evidence="2" id="KW-1185">Reference proteome</keyword>
<dbReference type="Pfam" id="PF20117">
    <property type="entry name" value="DUF6507"/>
    <property type="match status" value="1"/>
</dbReference>
<dbReference type="RefSeq" id="WP_012298472.1">
    <property type="nucleotide sequence ID" value="NZ_JBPFSI010000054.1"/>
</dbReference>
<dbReference type="InterPro" id="IPR045436">
    <property type="entry name" value="DUF6507"/>
</dbReference>
<evidence type="ECO:0008006" key="3">
    <source>
        <dbReference type="Google" id="ProtNLM"/>
    </source>
</evidence>
<dbReference type="Proteomes" id="UP000001318">
    <property type="component" value="Chromosome"/>
</dbReference>
<dbReference type="HOGENOM" id="CLU_2022635_0_0_11"/>